<feature type="region of interest" description="Disordered" evidence="1">
    <location>
        <begin position="436"/>
        <end position="455"/>
    </location>
</feature>
<dbReference type="AlphaFoldDB" id="A0A4S9JID7"/>
<feature type="region of interest" description="Disordered" evidence="1">
    <location>
        <begin position="335"/>
        <end position="388"/>
    </location>
</feature>
<sequence>LLLSLPGDLSSESLRPHAPGFATLDFIQELHQKCHRLEELTLCIFRSEDDANEIAICRALRSLAPLRRIHLSIYCPQPFTWDYESCSNFNRILKGNGEVDVATRAELDNALMYLAVDETLARQIFHTISSAKAAFSPPLERLDLRVETVDYVHGPASGIHEMIDLMIALWMGTMAKLKRHVVDLVFSDNASPPHLNAWQAQEVRHLTSLMIDKDNISCLDRRELLVKGPVKDIGTYWEVESDTQMEYASLDEKHFVSIYLLKAGETHWGKTPSILTTSKDVESCEIDLRSQSWHPERERPMQSLKFQVQISRVSDVQCSAMSGIQYLKDRYVSENDSQASETDDDSTDSLVSVLDDMSRGPSTKPPSQVQVKDAAHKDSDDDDYGSSFDEQLDFSMQSWEEFEITEVSRDTPASVREGSRSPVKWRTLYRDATPAKTTDTTAVSSTSRPQTATMQGTIKTHQLGSSEAALFKYNKTTENRVQKTSERSDKPKEIDRERFLVVMEELRATRQRIEDMDSQISQEMSDMENNYSIRHRS</sequence>
<accession>A0A4S9JID7</accession>
<reference evidence="2 3" key="1">
    <citation type="submission" date="2018-10" db="EMBL/GenBank/DDBJ databases">
        <title>Fifty Aureobasidium pullulans genomes reveal a recombining polyextremotolerant generalist.</title>
        <authorList>
            <person name="Gostincar C."/>
            <person name="Turk M."/>
            <person name="Zajc J."/>
            <person name="Gunde-Cimerman N."/>
        </authorList>
    </citation>
    <scope>NUCLEOTIDE SEQUENCE [LARGE SCALE GENOMIC DNA]</scope>
    <source>
        <strain evidence="2 3">EXF-6604</strain>
    </source>
</reference>
<proteinExistence type="predicted"/>
<evidence type="ECO:0000313" key="3">
    <source>
        <dbReference type="Proteomes" id="UP000306584"/>
    </source>
</evidence>
<feature type="compositionally biased region" description="Polar residues" evidence="1">
    <location>
        <begin position="518"/>
        <end position="537"/>
    </location>
</feature>
<name>A0A4S9JID7_AURPU</name>
<gene>
    <name evidence="2" type="ORF">D6D01_10293</name>
</gene>
<comment type="caution">
    <text evidence="2">The sequence shown here is derived from an EMBL/GenBank/DDBJ whole genome shotgun (WGS) entry which is preliminary data.</text>
</comment>
<dbReference type="EMBL" id="QZBD01000933">
    <property type="protein sequence ID" value="THY02421.1"/>
    <property type="molecule type" value="Genomic_DNA"/>
</dbReference>
<evidence type="ECO:0000313" key="2">
    <source>
        <dbReference type="EMBL" id="THY02421.1"/>
    </source>
</evidence>
<organism evidence="2 3">
    <name type="scientific">Aureobasidium pullulans</name>
    <name type="common">Black yeast</name>
    <name type="synonym">Pullularia pullulans</name>
    <dbReference type="NCBI Taxonomy" id="5580"/>
    <lineage>
        <taxon>Eukaryota</taxon>
        <taxon>Fungi</taxon>
        <taxon>Dikarya</taxon>
        <taxon>Ascomycota</taxon>
        <taxon>Pezizomycotina</taxon>
        <taxon>Dothideomycetes</taxon>
        <taxon>Dothideomycetidae</taxon>
        <taxon>Dothideales</taxon>
        <taxon>Saccotheciaceae</taxon>
        <taxon>Aureobasidium</taxon>
    </lineage>
</organism>
<feature type="region of interest" description="Disordered" evidence="1">
    <location>
        <begin position="513"/>
        <end position="537"/>
    </location>
</feature>
<evidence type="ECO:0000256" key="1">
    <source>
        <dbReference type="SAM" id="MobiDB-lite"/>
    </source>
</evidence>
<feature type="compositionally biased region" description="Polar residues" evidence="1">
    <location>
        <begin position="443"/>
        <end position="455"/>
    </location>
</feature>
<feature type="non-terminal residue" evidence="2">
    <location>
        <position position="1"/>
    </location>
</feature>
<dbReference type="Proteomes" id="UP000306584">
    <property type="component" value="Unassembled WGS sequence"/>
</dbReference>
<protein>
    <submittedName>
        <fullName evidence="2">Uncharacterized protein</fullName>
    </submittedName>
</protein>